<dbReference type="Proteomes" id="UP000031433">
    <property type="component" value="Unassembled WGS sequence"/>
</dbReference>
<dbReference type="EMBL" id="JXBL01000001">
    <property type="protein sequence ID" value="KIE42474.1"/>
    <property type="molecule type" value="Genomic_DNA"/>
</dbReference>
<evidence type="ECO:0000313" key="2">
    <source>
        <dbReference type="Proteomes" id="UP000031433"/>
    </source>
</evidence>
<sequence length="295" mass="33490">MPGVLMNLFALTNVPENRVARIPLSRELQEEITALFLQQEQSFTSDIEEEIKFDGKYRPEEKELLFIEDFDDVDGICTAIRNPTGCQELEVTCQGLESIKAIFSGYAKDDTVTALLQAFDRKRIISTKGFAMFHSGNTFTKFDGSGLTLDNKLTAVMTGNTLRFQSFHYVRQVFDMSGYYKEATNQDVTDFCHHAALAVGSEQEFLGVADSWVRRKIGLIQQSGILDRYSPTQIADVARMFQIGLTIENREGVDKIVLPMARPDLKRILRFLDEDYYEAPLTTTRYLSNSKRVAD</sequence>
<keyword evidence="2" id="KW-1185">Reference proteome</keyword>
<accession>A0A0C1TNT7</accession>
<comment type="caution">
    <text evidence="1">The sequence shown here is derived from an EMBL/GenBank/DDBJ whole genome shotgun (WGS) entry which is preliminary data.</text>
</comment>
<dbReference type="InterPro" id="IPR032359">
    <property type="entry name" value="KwaB-like"/>
</dbReference>
<gene>
    <name evidence="1" type="ORF">SE37_07430</name>
</gene>
<evidence type="ECO:0008006" key="3">
    <source>
        <dbReference type="Google" id="ProtNLM"/>
    </source>
</evidence>
<reference evidence="1 2" key="1">
    <citation type="submission" date="2015-01" db="EMBL/GenBank/DDBJ databases">
        <title>Genome sequence of the anaerobic bacterium Geobacter soli GSS01, a dissimilatory Fe(III) reducer from soil.</title>
        <authorList>
            <person name="Yang G."/>
            <person name="Zhou S."/>
        </authorList>
    </citation>
    <scope>NUCLEOTIDE SEQUENCE [LARGE SCALE GENOMIC DNA]</scope>
    <source>
        <strain evidence="1 2">GSS01</strain>
    </source>
</reference>
<organism evidence="1 2">
    <name type="scientific">Geobacter soli</name>
    <dbReference type="NCBI Taxonomy" id="1510391"/>
    <lineage>
        <taxon>Bacteria</taxon>
        <taxon>Pseudomonadati</taxon>
        <taxon>Thermodesulfobacteriota</taxon>
        <taxon>Desulfuromonadia</taxon>
        <taxon>Geobacterales</taxon>
        <taxon>Geobacteraceae</taxon>
        <taxon>Geobacter</taxon>
    </lineage>
</organism>
<dbReference type="Pfam" id="PF16162">
    <property type="entry name" value="KwaB"/>
    <property type="match status" value="1"/>
</dbReference>
<evidence type="ECO:0000313" key="1">
    <source>
        <dbReference type="EMBL" id="KIE42474.1"/>
    </source>
</evidence>
<protein>
    <recommendedName>
        <fullName evidence="3">DUF4868 domain-containing protein</fullName>
    </recommendedName>
</protein>
<dbReference type="AlphaFoldDB" id="A0A0C1TNT7"/>
<name>A0A0C1TNT7_9BACT</name>
<proteinExistence type="predicted"/>